<proteinExistence type="predicted"/>
<name>A0A0P7X9W8_9HYPH</name>
<evidence type="ECO:0000313" key="2">
    <source>
        <dbReference type="EMBL" id="SCC81489.1"/>
    </source>
</evidence>
<evidence type="ECO:0000313" key="1">
    <source>
        <dbReference type="EMBL" id="KPQ12016.1"/>
    </source>
</evidence>
<accession>A0A0P7X9W8</accession>
<dbReference type="Proteomes" id="UP000050497">
    <property type="component" value="Unassembled WGS sequence"/>
</dbReference>
<dbReference type="Proteomes" id="UP000182800">
    <property type="component" value="Unassembled WGS sequence"/>
</dbReference>
<sequence length="56" mass="6053">MAIATAPRGRSNAALTVIRRAFGAIVAALTATFEIYREAVAERDAYHARNPHLGKD</sequence>
<protein>
    <submittedName>
        <fullName evidence="1">Uncharacterized protein</fullName>
    </submittedName>
</protein>
<comment type="caution">
    <text evidence="1">The sequence shown here is derived from an EMBL/GenBank/DDBJ whole genome shotgun (WGS) entry which is preliminary data.</text>
</comment>
<dbReference type="EMBL" id="LJSX01000004">
    <property type="protein sequence ID" value="KPQ12016.1"/>
    <property type="molecule type" value="Genomic_DNA"/>
</dbReference>
<gene>
    <name evidence="2" type="ORF">GA0071312_2433</name>
    <name evidence="1" type="ORF">HLUCCO17_04250</name>
</gene>
<reference evidence="2 4" key="2">
    <citation type="submission" date="2016-08" db="EMBL/GenBank/DDBJ databases">
        <authorList>
            <person name="Varghese N."/>
            <person name="Submissions Spin"/>
        </authorList>
    </citation>
    <scope>NUCLEOTIDE SEQUENCE [LARGE SCALE GENOMIC DNA]</scope>
    <source>
        <strain evidence="2 4">HL-109</strain>
    </source>
</reference>
<dbReference type="RefSeq" id="WP_165604026.1">
    <property type="nucleotide sequence ID" value="NZ_FMBM01000002.1"/>
</dbReference>
<evidence type="ECO:0000313" key="3">
    <source>
        <dbReference type="Proteomes" id="UP000050497"/>
    </source>
</evidence>
<organism evidence="1 3">
    <name type="scientific">Saliniramus fredricksonii</name>
    <dbReference type="NCBI Taxonomy" id="1653334"/>
    <lineage>
        <taxon>Bacteria</taxon>
        <taxon>Pseudomonadati</taxon>
        <taxon>Pseudomonadota</taxon>
        <taxon>Alphaproteobacteria</taxon>
        <taxon>Hyphomicrobiales</taxon>
        <taxon>Salinarimonadaceae</taxon>
        <taxon>Saliniramus</taxon>
    </lineage>
</organism>
<keyword evidence="4" id="KW-1185">Reference proteome</keyword>
<dbReference type="AlphaFoldDB" id="A0A0P7X9W8"/>
<reference evidence="1 3" key="1">
    <citation type="submission" date="2015-09" db="EMBL/GenBank/DDBJ databases">
        <title>Identification and resolution of microdiversity through metagenomic sequencing of parallel consortia.</title>
        <authorList>
            <person name="Nelson W.C."/>
            <person name="Romine M.F."/>
            <person name="Lindemann S.R."/>
        </authorList>
    </citation>
    <scope>NUCLEOTIDE SEQUENCE [LARGE SCALE GENOMIC DNA]</scope>
    <source>
        <strain evidence="1">HL-109</strain>
    </source>
</reference>
<dbReference type="EMBL" id="FMBM01000002">
    <property type="protein sequence ID" value="SCC81489.1"/>
    <property type="molecule type" value="Genomic_DNA"/>
</dbReference>
<evidence type="ECO:0000313" key="4">
    <source>
        <dbReference type="Proteomes" id="UP000182800"/>
    </source>
</evidence>